<comment type="caution">
    <text evidence="3">The sequence shown here is derived from an EMBL/GenBank/DDBJ whole genome shotgun (WGS) entry which is preliminary data.</text>
</comment>
<dbReference type="EMBL" id="JAUNZN010000018">
    <property type="protein sequence ID" value="KAK4810599.1"/>
    <property type="molecule type" value="Genomic_DNA"/>
</dbReference>
<proteinExistence type="predicted"/>
<dbReference type="Pfam" id="PF00078">
    <property type="entry name" value="RVT_1"/>
    <property type="match status" value="2"/>
</dbReference>
<dbReference type="PANTHER" id="PTHR33332">
    <property type="entry name" value="REVERSE TRANSCRIPTASE DOMAIN-CONTAINING PROTEIN"/>
    <property type="match status" value="1"/>
</dbReference>
<dbReference type="InterPro" id="IPR043502">
    <property type="entry name" value="DNA/RNA_pol_sf"/>
</dbReference>
<sequence>MREDPGNYRPVSLTSVPRKIREKIILGTTERHLKNNAIIRHSQHGFTKGKSCLTNLISFYDKVTRLVDEGKAVDVVFLDFSKAFDTVSHSILLDKLSNCGMSRYMVRWLKKWLKGRAQRVVVNGATSGWRPVTSGVPQGSILGPVLFNIFINDLDAGVECTLSKFTDDTKLGGAADPLEGREALQRDLDRLEHWAMINGMKFNKNKCLILHLGWSNAGHKYKLGEEWLESSPAERDLGVLVDSRLNRSQQCALAAKRANCILGCIKLFAGVVVNGVYSSWRPVTSGVPQGSVLGPVLFNIFINDLDEGIECTLRKFADDTKLCGSVDLLEGRQALQRDLDRLDRWAEVNCMRFNKAKCKVLHLGHSNPKKCYRLGEEWLESCPAEKDLGVLVDSRLNMSQQCAQVAKKANGILACIKNSVASRTREVIVPLYSALVRPHLDYCVQCWAPHYERDIEVLERVQRRAMKLVKGLEKKSYEERLRELGLFSLEKRRLRGDLIALYNYLKGGCREVGVGLFSQVTSDRTRGNGLKLHQGRFRLDIRKFFFTERVIKHWNRLPREVVESPSLEVFKGCLDEVLRDMVYTTSQSKEAIILLSLALVHPHLEYCVQCWAPQFKKDVKVLECVQRRATKLVKGLEGMSYEEQLRTLGLSGLRLRSDLIALYSFLRRGSGEGGADLSSLVSSDRTRGNGSRLHQGRFRLDIRKCFFTERVVRHWNRLPREVVDAPCLSVFKRHLDNALNNML</sequence>
<protein>
    <recommendedName>
        <fullName evidence="2">Reverse transcriptase domain-containing protein</fullName>
    </recommendedName>
</protein>
<organism evidence="3 4">
    <name type="scientific">Mycteria americana</name>
    <name type="common">Wood stork</name>
    <dbReference type="NCBI Taxonomy" id="33587"/>
    <lineage>
        <taxon>Eukaryota</taxon>
        <taxon>Metazoa</taxon>
        <taxon>Chordata</taxon>
        <taxon>Craniata</taxon>
        <taxon>Vertebrata</taxon>
        <taxon>Euteleostomi</taxon>
        <taxon>Archelosauria</taxon>
        <taxon>Archosauria</taxon>
        <taxon>Dinosauria</taxon>
        <taxon>Saurischia</taxon>
        <taxon>Theropoda</taxon>
        <taxon>Coelurosauria</taxon>
        <taxon>Aves</taxon>
        <taxon>Neognathae</taxon>
        <taxon>Neoaves</taxon>
        <taxon>Aequornithes</taxon>
        <taxon>Ciconiiformes</taxon>
        <taxon>Ciconiidae</taxon>
        <taxon>Mycteria</taxon>
    </lineage>
</organism>
<dbReference type="AlphaFoldDB" id="A0AAN7MPX6"/>
<dbReference type="SUPFAM" id="SSF56672">
    <property type="entry name" value="DNA/RNA polymerases"/>
    <property type="match status" value="1"/>
</dbReference>
<gene>
    <name evidence="3" type="ORF">QYF61_007336</name>
</gene>
<dbReference type="Proteomes" id="UP001333110">
    <property type="component" value="Unassembled WGS sequence"/>
</dbReference>
<evidence type="ECO:0000313" key="4">
    <source>
        <dbReference type="Proteomes" id="UP001333110"/>
    </source>
</evidence>
<feature type="region of interest" description="Disordered" evidence="1">
    <location>
        <begin position="671"/>
        <end position="691"/>
    </location>
</feature>
<dbReference type="CDD" id="cd01650">
    <property type="entry name" value="RT_nLTR_like"/>
    <property type="match status" value="1"/>
</dbReference>
<keyword evidence="4" id="KW-1185">Reference proteome</keyword>
<evidence type="ECO:0000256" key="1">
    <source>
        <dbReference type="SAM" id="MobiDB-lite"/>
    </source>
</evidence>
<name>A0AAN7MPX6_MYCAM</name>
<evidence type="ECO:0000313" key="3">
    <source>
        <dbReference type="EMBL" id="KAK4810599.1"/>
    </source>
</evidence>
<dbReference type="PROSITE" id="PS50878">
    <property type="entry name" value="RT_POL"/>
    <property type="match status" value="1"/>
</dbReference>
<accession>A0AAN7MPX6</accession>
<reference evidence="3 4" key="1">
    <citation type="journal article" date="2023" name="J. Hered.">
        <title>Chromosome-level genome of the wood stork (Mycteria americana) provides insight into avian chromosome evolution.</title>
        <authorList>
            <person name="Flamio R. Jr."/>
            <person name="Ramstad K.M."/>
        </authorList>
    </citation>
    <scope>NUCLEOTIDE SEQUENCE [LARGE SCALE GENOMIC DNA]</scope>
    <source>
        <strain evidence="3">JAX WOST 10</strain>
    </source>
</reference>
<evidence type="ECO:0000259" key="2">
    <source>
        <dbReference type="PROSITE" id="PS50878"/>
    </source>
</evidence>
<feature type="domain" description="Reverse transcriptase" evidence="2">
    <location>
        <begin position="1"/>
        <end position="241"/>
    </location>
</feature>
<dbReference type="InterPro" id="IPR000477">
    <property type="entry name" value="RT_dom"/>
</dbReference>